<evidence type="ECO:0000256" key="3">
    <source>
        <dbReference type="ARBA" id="ARBA00022989"/>
    </source>
</evidence>
<proteinExistence type="predicted"/>
<name>A0AAF0CU56_9ENTE</name>
<evidence type="ECO:0000256" key="2">
    <source>
        <dbReference type="ARBA" id="ARBA00022692"/>
    </source>
</evidence>
<evidence type="ECO:0000256" key="6">
    <source>
        <dbReference type="SAM" id="Phobius"/>
    </source>
</evidence>
<feature type="transmembrane region" description="Helical" evidence="6">
    <location>
        <begin position="708"/>
        <end position="731"/>
    </location>
</feature>
<dbReference type="InterPro" id="IPR013525">
    <property type="entry name" value="ABC2_TM"/>
</dbReference>
<dbReference type="GO" id="GO:0140359">
    <property type="term" value="F:ABC-type transporter activity"/>
    <property type="evidence" value="ECO:0007669"/>
    <property type="project" value="InterPro"/>
</dbReference>
<dbReference type="PANTHER" id="PTHR43077">
    <property type="entry name" value="TRANSPORT PERMEASE YVFS-RELATED"/>
    <property type="match status" value="1"/>
</dbReference>
<feature type="coiled-coil region" evidence="5">
    <location>
        <begin position="205"/>
        <end position="232"/>
    </location>
</feature>
<evidence type="ECO:0000256" key="4">
    <source>
        <dbReference type="ARBA" id="ARBA00023136"/>
    </source>
</evidence>
<dbReference type="InterPro" id="IPR017500">
    <property type="entry name" value="Phage_infect_YhgE_N"/>
</dbReference>
<dbReference type="InterPro" id="IPR017501">
    <property type="entry name" value="Phage_infect_YhgE_C"/>
</dbReference>
<gene>
    <name evidence="8" type="ORF">OL234_07865</name>
</gene>
<dbReference type="RefSeq" id="WP_275468692.1">
    <property type="nucleotide sequence ID" value="NZ_CP110232.1"/>
</dbReference>
<keyword evidence="2 6" id="KW-0812">Transmembrane</keyword>
<feature type="coiled-coil region" evidence="5">
    <location>
        <begin position="439"/>
        <end position="466"/>
    </location>
</feature>
<dbReference type="NCBIfam" id="TIGR03061">
    <property type="entry name" value="pip_yhgE_Nterm"/>
    <property type="match status" value="1"/>
</dbReference>
<feature type="coiled-coil region" evidence="5">
    <location>
        <begin position="532"/>
        <end position="566"/>
    </location>
</feature>
<evidence type="ECO:0000256" key="5">
    <source>
        <dbReference type="SAM" id="Coils"/>
    </source>
</evidence>
<dbReference type="NCBIfam" id="TIGR03062">
    <property type="entry name" value="pip_yhgE_Cterm"/>
    <property type="match status" value="1"/>
</dbReference>
<dbReference type="KEGG" id="vie:OL234_07865"/>
<dbReference type="AlphaFoldDB" id="A0AAF0CU56"/>
<organism evidence="8 9">
    <name type="scientific">Vagococcus intermedius</name>
    <dbReference type="NCBI Taxonomy" id="2991418"/>
    <lineage>
        <taxon>Bacteria</taxon>
        <taxon>Bacillati</taxon>
        <taxon>Bacillota</taxon>
        <taxon>Bacilli</taxon>
        <taxon>Lactobacillales</taxon>
        <taxon>Enterococcaceae</taxon>
        <taxon>Vagococcus</taxon>
    </lineage>
</organism>
<dbReference type="EMBL" id="CP110232">
    <property type="protein sequence ID" value="WEG72889.1"/>
    <property type="molecule type" value="Genomic_DNA"/>
</dbReference>
<protein>
    <submittedName>
        <fullName evidence="8">YhgE/Pip domain-containing protein</fullName>
    </submittedName>
</protein>
<keyword evidence="3 6" id="KW-1133">Transmembrane helix</keyword>
<evidence type="ECO:0000256" key="1">
    <source>
        <dbReference type="ARBA" id="ARBA00004141"/>
    </source>
</evidence>
<feature type="domain" description="ABC-2 type transporter transmembrane" evidence="7">
    <location>
        <begin position="29"/>
        <end position="156"/>
    </location>
</feature>
<dbReference type="SUPFAM" id="SSF58104">
    <property type="entry name" value="Methyl-accepting chemotaxis protein (MCP) signaling domain"/>
    <property type="match status" value="1"/>
</dbReference>
<sequence length="906" mass="100428">MKNSIKNTWELFKLDWQRIFKNPLTFLLIIALMIIPSLYAWFNIAALWDPYANTKDISIAVYSDDKTVDVMDKEINIGDKIIKNLKKNKTVGWRFVDSKKELDKGVQSGKYYGGIYLPQNFSANLTSFVNGDIKKPEIKYSVNQKINAIAPKITDKGAGAIKDTISTQFVETVSDTLLKTFNEVGYDLDSNLASINKVSGKVLELDDNLDKIDDYTKELIEVNKNMPEYKDKLAKANEFIDYMPELNKMGDKIVDLNKRVPELKESGKVVLDLKNKIPEIENAGKQIAMVDEDFDQVVEIMDSAITEANRGLDVIQQAQEVLPEVENMAKTANEVVPEISASASKINDALPEVASGIGSGLTIVTLVSHDISEANRNLANILSDDQAIDEKKASIAKVLNTMSMSTHRMTEVIESTVSTMDALEQWSGRNNLSPMINRLSDIQSTLMLLENRNNDVTNNIDRLSTDELANRLADISDLAADISTGVDSIDPSSMQKEISSIIDGVQDTLGSAEKITNKIVDEDMVGQLDTLLDNTSKTITQAIEMLEKYQKELPDVKNEIHSANEILNGNMSTIVGGINKAADVYEHDLPELEKKLDKAADFVKSDLPKLENDLTKTLKVANDKFPEVEEALTTATKMIENDWPNMRKGIHKAADFIRKGKKEIDLKEVIKVLKADAKAESDFIANPVKIDQKNVYPVPNNGSASSPFYTALCLWVGAVLFSSIATTDFHLSERAKKKYSMRQQFLARMATFLVVAFFQALIVSLGNLWLLGIYAVNPVYTVTFALLVGLVFMTMVYVLVSLAGNLGKGAAVIILVLSISGGGGNYPIEMSGKFFQFINPLLPFTHAVNLLREPVGGIYWPNTSKALIILILIGIGFFAIGFFLFPKVKGFFKGLNDKLKEGHILH</sequence>
<dbReference type="GO" id="GO:0016020">
    <property type="term" value="C:membrane"/>
    <property type="evidence" value="ECO:0007669"/>
    <property type="project" value="UniProtKB-SubCell"/>
</dbReference>
<dbReference type="PANTHER" id="PTHR43077:SF10">
    <property type="entry name" value="TRANSPORT PERMEASE PROTEIN"/>
    <property type="match status" value="1"/>
</dbReference>
<feature type="transmembrane region" description="Helical" evidence="6">
    <location>
        <begin position="810"/>
        <end position="828"/>
    </location>
</feature>
<accession>A0AAF0CU56</accession>
<feature type="domain" description="ABC-2 type transporter transmembrane" evidence="7">
    <location>
        <begin position="514"/>
        <end position="882"/>
    </location>
</feature>
<keyword evidence="5" id="KW-0175">Coiled coil</keyword>
<keyword evidence="4 6" id="KW-0472">Membrane</keyword>
<reference evidence="8" key="1">
    <citation type="submission" date="2022-10" db="EMBL/GenBank/DDBJ databases">
        <title>Vagococcus sp. isolated from poultry meat.</title>
        <authorList>
            <person name="Johansson P."/>
            <person name="Bjorkroth J."/>
        </authorList>
    </citation>
    <scope>NUCLEOTIDE SEQUENCE</scope>
    <source>
        <strain evidence="8">STAA11</strain>
    </source>
</reference>
<evidence type="ECO:0000313" key="9">
    <source>
        <dbReference type="Proteomes" id="UP001179647"/>
    </source>
</evidence>
<keyword evidence="9" id="KW-1185">Reference proteome</keyword>
<dbReference type="Proteomes" id="UP001179647">
    <property type="component" value="Chromosome"/>
</dbReference>
<feature type="transmembrane region" description="Helical" evidence="6">
    <location>
        <begin position="752"/>
        <end position="776"/>
    </location>
</feature>
<dbReference type="Gene3D" id="3.40.1710.10">
    <property type="entry name" value="abc type-2 transporter like domain"/>
    <property type="match status" value="1"/>
</dbReference>
<evidence type="ECO:0000313" key="8">
    <source>
        <dbReference type="EMBL" id="WEG72889.1"/>
    </source>
</evidence>
<dbReference type="InterPro" id="IPR051328">
    <property type="entry name" value="T7SS_ABC-Transporter"/>
</dbReference>
<feature type="transmembrane region" description="Helical" evidence="6">
    <location>
        <begin position="24"/>
        <end position="48"/>
    </location>
</feature>
<evidence type="ECO:0000259" key="7">
    <source>
        <dbReference type="Pfam" id="PF12698"/>
    </source>
</evidence>
<feature type="transmembrane region" description="Helical" evidence="6">
    <location>
        <begin position="782"/>
        <end position="803"/>
    </location>
</feature>
<comment type="subcellular location">
    <subcellularLocation>
        <location evidence="1">Membrane</location>
        <topology evidence="1">Multi-pass membrane protein</topology>
    </subcellularLocation>
</comment>
<feature type="transmembrane region" description="Helical" evidence="6">
    <location>
        <begin position="866"/>
        <end position="885"/>
    </location>
</feature>
<dbReference type="Pfam" id="PF12698">
    <property type="entry name" value="ABC2_membrane_3"/>
    <property type="match status" value="2"/>
</dbReference>